<proteinExistence type="predicted"/>
<evidence type="ECO:0000313" key="2">
    <source>
        <dbReference type="EMBL" id="SDW45345.1"/>
    </source>
</evidence>
<feature type="compositionally biased region" description="Gly residues" evidence="1">
    <location>
        <begin position="208"/>
        <end position="243"/>
    </location>
</feature>
<feature type="compositionally biased region" description="Low complexity" evidence="1">
    <location>
        <begin position="172"/>
        <end position="190"/>
    </location>
</feature>
<feature type="region of interest" description="Disordered" evidence="1">
    <location>
        <begin position="150"/>
        <end position="243"/>
    </location>
</feature>
<evidence type="ECO:0000313" key="3">
    <source>
        <dbReference type="Proteomes" id="UP000182573"/>
    </source>
</evidence>
<protein>
    <submittedName>
        <fullName evidence="2">Uncharacterized protein</fullName>
    </submittedName>
</protein>
<feature type="compositionally biased region" description="Gly residues" evidence="1">
    <location>
        <begin position="162"/>
        <end position="171"/>
    </location>
</feature>
<organism evidence="2 3">
    <name type="scientific">Haloarcula vallismortis</name>
    <name type="common">Halobacterium vallismortis</name>
    <dbReference type="NCBI Taxonomy" id="28442"/>
    <lineage>
        <taxon>Archaea</taxon>
        <taxon>Methanobacteriati</taxon>
        <taxon>Methanobacteriota</taxon>
        <taxon>Stenosarchaea group</taxon>
        <taxon>Halobacteria</taxon>
        <taxon>Halobacteriales</taxon>
        <taxon>Haloarculaceae</taxon>
        <taxon>Haloarcula</taxon>
    </lineage>
</organism>
<dbReference type="RefSeq" id="WP_004515146.1">
    <property type="nucleotide sequence ID" value="NZ_FNOF01000003.1"/>
</dbReference>
<dbReference type="AlphaFoldDB" id="A0A1H2TNL9"/>
<dbReference type="Proteomes" id="UP000182573">
    <property type="component" value="Unassembled WGS sequence"/>
</dbReference>
<gene>
    <name evidence="2" type="ORF">SAMN05443574_103314</name>
</gene>
<name>A0A1H2TNL9_HALVA</name>
<reference evidence="2 3" key="1">
    <citation type="submission" date="2016-10" db="EMBL/GenBank/DDBJ databases">
        <authorList>
            <person name="de Groot N.N."/>
        </authorList>
    </citation>
    <scope>NUCLEOTIDE SEQUENCE [LARGE SCALE GENOMIC DNA]</scope>
    <source>
        <strain evidence="2 3">DSM 3756</strain>
    </source>
</reference>
<dbReference type="EMBL" id="FNOF01000003">
    <property type="protein sequence ID" value="SDW45345.1"/>
    <property type="molecule type" value="Genomic_DNA"/>
</dbReference>
<feature type="region of interest" description="Disordered" evidence="1">
    <location>
        <begin position="66"/>
        <end position="97"/>
    </location>
</feature>
<sequence length="243" mass="24250">MTGPHPRELDDGWIPDAIDAVKEIFSKGVTLVRNVRHKYLLIRDGSASVVDYEDLPDDKKDEYRFKDKEEKLSRSGSEALENSRYDTYSGQSPSKIADRASDNPYILGDILDDPGLVDASGETEAVVKVADQNPGWAKISDAVEAHGLDVDADGNVSSTGSEAGGDGGEASGGSTSAAEAASDAASFDGSVSTADAGDLGPTGPSGYSTGGNGGGDGGSGGSGGSGSGGGDGGLGGDVGGGDL</sequence>
<feature type="compositionally biased region" description="Polar residues" evidence="1">
    <location>
        <begin position="85"/>
        <end position="94"/>
    </location>
</feature>
<dbReference type="STRING" id="28442.SAMN05443574_103314"/>
<evidence type="ECO:0000256" key="1">
    <source>
        <dbReference type="SAM" id="MobiDB-lite"/>
    </source>
</evidence>
<accession>A0A1H2TNL9</accession>